<keyword evidence="2" id="KW-1185">Reference proteome</keyword>
<reference evidence="1 2" key="1">
    <citation type="submission" date="2007-04" db="EMBL/GenBank/DDBJ databases">
        <title>Complete genome sequence of Burkholderia multivorans ATCC 17616.</title>
        <authorList>
            <person name="Ohtsubo Y."/>
            <person name="Yamashita A."/>
            <person name="Kurokawa K."/>
            <person name="Takami H."/>
            <person name="Yuhara S."/>
            <person name="Nishiyama E."/>
            <person name="Endo R."/>
            <person name="Miyazaki R."/>
            <person name="Ono A."/>
            <person name="Yano K."/>
            <person name="Ito M."/>
            <person name="Sota M."/>
            <person name="Yuji N."/>
            <person name="Hattori M."/>
            <person name="Tsuda M."/>
        </authorList>
    </citation>
    <scope>NUCLEOTIDE SEQUENCE [LARGE SCALE GENOMIC DNA]</scope>
    <source>
        <strain evidence="2">ATCC 17616 / 249</strain>
    </source>
</reference>
<dbReference type="RefSeq" id="WP_012213554.1">
    <property type="nucleotide sequence ID" value="NC_010084.1"/>
</dbReference>
<dbReference type="AlphaFoldDB" id="A0A0H3KMW1"/>
<dbReference type="HOGENOM" id="CLU_1648953_0_0_4"/>
<dbReference type="EMBL" id="AP009385">
    <property type="protein sequence ID" value="BAG43319.1"/>
    <property type="molecule type" value="Genomic_DNA"/>
</dbReference>
<dbReference type="KEGG" id="bmj:BMULJ_01383"/>
<organism evidence="1 2">
    <name type="scientific">Burkholderia multivorans (strain ATCC 17616 / 249)</name>
    <dbReference type="NCBI Taxonomy" id="395019"/>
    <lineage>
        <taxon>Bacteria</taxon>
        <taxon>Pseudomonadati</taxon>
        <taxon>Pseudomonadota</taxon>
        <taxon>Betaproteobacteria</taxon>
        <taxon>Burkholderiales</taxon>
        <taxon>Burkholderiaceae</taxon>
        <taxon>Burkholderia</taxon>
        <taxon>Burkholderia cepacia complex</taxon>
    </lineage>
</organism>
<sequence>MAIDTEKMKALAEKVGAVEWYEAGDSVCLPDGDTIACCQSSIGHMPEPIHYDDMVEYLVSVSPAKILELIAALEAAAADKREMIDLLKQIPQTPEQMIDFIGSNFNSMEADGWTDDKFPPEPTGDLYNVKYSLTVHDLLSAFSCHGFEDAVTLSQRQEES</sequence>
<evidence type="ECO:0000313" key="1">
    <source>
        <dbReference type="EMBL" id="BAG43319.1"/>
    </source>
</evidence>
<proteinExistence type="predicted"/>
<dbReference type="STRING" id="395019.BMULJ_01383"/>
<accession>A0A0H3KMW1</accession>
<gene>
    <name evidence="1" type="ordered locus">BMULJ_01383</name>
</gene>
<protein>
    <submittedName>
        <fullName evidence="1">Uncharacterized protein</fullName>
    </submittedName>
</protein>
<name>A0A0H3KMW1_BURM1</name>
<dbReference type="KEGG" id="bmu:Bmul_1858"/>
<evidence type="ECO:0000313" key="2">
    <source>
        <dbReference type="Proteomes" id="UP000008815"/>
    </source>
</evidence>
<dbReference type="Proteomes" id="UP000008815">
    <property type="component" value="Chromosome 1"/>
</dbReference>